<feature type="non-terminal residue" evidence="17">
    <location>
        <position position="1"/>
    </location>
</feature>
<dbReference type="EMBL" id="WUFT01000102">
    <property type="protein sequence ID" value="NEJ75003.1"/>
    <property type="molecule type" value="Genomic_DNA"/>
</dbReference>
<name>A0A7K3UMW1_9HYPH</name>
<dbReference type="Pfam" id="PF00912">
    <property type="entry name" value="Transgly"/>
    <property type="match status" value="1"/>
</dbReference>
<dbReference type="InterPro" id="IPR036950">
    <property type="entry name" value="PBP_transglycosylase"/>
</dbReference>
<keyword evidence="10" id="KW-1133">Transmembrane helix</keyword>
<dbReference type="GO" id="GO:0006508">
    <property type="term" value="P:proteolysis"/>
    <property type="evidence" value="ECO:0007669"/>
    <property type="project" value="UniProtKB-KW"/>
</dbReference>
<evidence type="ECO:0000256" key="13">
    <source>
        <dbReference type="ARBA" id="ARBA00023316"/>
    </source>
</evidence>
<evidence type="ECO:0000256" key="11">
    <source>
        <dbReference type="ARBA" id="ARBA00023136"/>
    </source>
</evidence>
<evidence type="ECO:0000256" key="12">
    <source>
        <dbReference type="ARBA" id="ARBA00023268"/>
    </source>
</evidence>
<comment type="pathway">
    <text evidence="2">Cell wall biogenesis; peptidoglycan biosynthesis.</text>
</comment>
<evidence type="ECO:0000256" key="7">
    <source>
        <dbReference type="ARBA" id="ARBA00022692"/>
    </source>
</evidence>
<dbReference type="EC" id="2.4.99.28" evidence="14"/>
<dbReference type="InterPro" id="IPR012338">
    <property type="entry name" value="Beta-lactam/transpept-like"/>
</dbReference>
<dbReference type="GO" id="GO:0030288">
    <property type="term" value="C:outer membrane-bounded periplasmic space"/>
    <property type="evidence" value="ECO:0007669"/>
    <property type="project" value="TreeGrafter"/>
</dbReference>
<dbReference type="GO" id="GO:0008955">
    <property type="term" value="F:peptidoglycan glycosyltransferase activity"/>
    <property type="evidence" value="ECO:0007669"/>
    <property type="project" value="UniProtKB-EC"/>
</dbReference>
<keyword evidence="3" id="KW-0121">Carboxypeptidase</keyword>
<feature type="non-terminal residue" evidence="17">
    <location>
        <position position="138"/>
    </location>
</feature>
<keyword evidence="5" id="KW-0328">Glycosyltransferase</keyword>
<dbReference type="Gene3D" id="1.10.3810.10">
    <property type="entry name" value="Biosynthetic peptidoglycan transglycosylase-like"/>
    <property type="match status" value="1"/>
</dbReference>
<keyword evidence="12" id="KW-0511">Multifunctional enzyme</keyword>
<comment type="catalytic activity">
    <reaction evidence="15">
        <text>[GlcNAc-(1-&gt;4)-Mur2Ac(oyl-L-Ala-gamma-D-Glu-L-Lys-D-Ala-D-Ala)](n)-di-trans,octa-cis-undecaprenyl diphosphate + beta-D-GlcNAc-(1-&gt;4)-Mur2Ac(oyl-L-Ala-gamma-D-Glu-L-Lys-D-Ala-D-Ala)-di-trans,octa-cis-undecaprenyl diphosphate = [GlcNAc-(1-&gt;4)-Mur2Ac(oyl-L-Ala-gamma-D-Glu-L-Lys-D-Ala-D-Ala)](n+1)-di-trans,octa-cis-undecaprenyl diphosphate + di-trans,octa-cis-undecaprenyl diphosphate + H(+)</text>
        <dbReference type="Rhea" id="RHEA:23708"/>
        <dbReference type="Rhea" id="RHEA-COMP:9602"/>
        <dbReference type="Rhea" id="RHEA-COMP:9603"/>
        <dbReference type="ChEBI" id="CHEBI:15378"/>
        <dbReference type="ChEBI" id="CHEBI:58405"/>
        <dbReference type="ChEBI" id="CHEBI:60033"/>
        <dbReference type="ChEBI" id="CHEBI:78435"/>
        <dbReference type="EC" id="2.4.99.28"/>
    </reaction>
</comment>
<keyword evidence="4" id="KW-0378">Hydrolase</keyword>
<dbReference type="SUPFAM" id="SSF56601">
    <property type="entry name" value="beta-lactamase/transpeptidase-like"/>
    <property type="match status" value="1"/>
</dbReference>
<evidence type="ECO:0000313" key="18">
    <source>
        <dbReference type="Proteomes" id="UP000471753"/>
    </source>
</evidence>
<dbReference type="Proteomes" id="UP000471753">
    <property type="component" value="Unassembled WGS sequence"/>
</dbReference>
<keyword evidence="4" id="KW-0645">Protease</keyword>
<comment type="caution">
    <text evidence="17">The sequence shown here is derived from an EMBL/GenBank/DDBJ whole genome shotgun (WGS) entry which is preliminary data.</text>
</comment>
<keyword evidence="11" id="KW-0472">Membrane</keyword>
<dbReference type="PANTHER" id="PTHR32282">
    <property type="entry name" value="BINDING PROTEIN TRANSPEPTIDASE, PUTATIVE-RELATED"/>
    <property type="match status" value="1"/>
</dbReference>
<evidence type="ECO:0000256" key="4">
    <source>
        <dbReference type="ARBA" id="ARBA00022670"/>
    </source>
</evidence>
<sequence>YFGKDLKDLSLAECAMLAGLPKAPSAYNPVVNPKRAKVRQEYILQRMLELGYITQDQYDTASRQPLIVKGAGKEFSVHAEYVAEMVRQMMYAQYREEAYTRGLNVVTTIDSADQDAAYRALRKGLMDYERRHGYRGPE</sequence>
<evidence type="ECO:0000256" key="1">
    <source>
        <dbReference type="ARBA" id="ARBA00004370"/>
    </source>
</evidence>
<evidence type="ECO:0000256" key="15">
    <source>
        <dbReference type="ARBA" id="ARBA00049902"/>
    </source>
</evidence>
<evidence type="ECO:0000256" key="8">
    <source>
        <dbReference type="ARBA" id="ARBA00022960"/>
    </source>
</evidence>
<dbReference type="InterPro" id="IPR001264">
    <property type="entry name" value="Glyco_trans_51"/>
</dbReference>
<reference evidence="17 18" key="1">
    <citation type="submission" date="2019-12" db="EMBL/GenBank/DDBJ databases">
        <title>Rhizobium genotypes associated with high levels of biological nitrogen fixation by grain legumes in a temperate-maritime cropping system.</title>
        <authorList>
            <person name="Maluk M."/>
            <person name="Francesc Ferrando Molina F."/>
            <person name="Lopez Del Egido L."/>
            <person name="Lafos M."/>
            <person name="Langarica-Fuentes A."/>
            <person name="Gebre Yohannes G."/>
            <person name="Young M.W."/>
            <person name="Martin P."/>
            <person name="Gantlett R."/>
            <person name="Kenicer G."/>
            <person name="Hawes C."/>
            <person name="Begg G.S."/>
            <person name="Quilliam R.S."/>
            <person name="Squire G.R."/>
            <person name="Poole P.S."/>
            <person name="Young P.W."/>
            <person name="Iannetta P.M."/>
            <person name="James E.K."/>
        </authorList>
    </citation>
    <scope>NUCLEOTIDE SEQUENCE [LARGE SCALE GENOMIC DNA]</scope>
    <source>
        <strain evidence="17 18">JHI366</strain>
    </source>
</reference>
<feature type="domain" description="Glycosyl transferase family 51" evidence="16">
    <location>
        <begin position="1"/>
        <end position="47"/>
    </location>
</feature>
<proteinExistence type="predicted"/>
<evidence type="ECO:0000256" key="2">
    <source>
        <dbReference type="ARBA" id="ARBA00004752"/>
    </source>
</evidence>
<evidence type="ECO:0000256" key="14">
    <source>
        <dbReference type="ARBA" id="ARBA00044770"/>
    </source>
</evidence>
<keyword evidence="6" id="KW-0808">Transferase</keyword>
<keyword evidence="8" id="KW-0133">Cell shape</keyword>
<evidence type="ECO:0000256" key="9">
    <source>
        <dbReference type="ARBA" id="ARBA00022984"/>
    </source>
</evidence>
<dbReference type="GO" id="GO:0008360">
    <property type="term" value="P:regulation of cell shape"/>
    <property type="evidence" value="ECO:0007669"/>
    <property type="project" value="UniProtKB-KW"/>
</dbReference>
<dbReference type="GO" id="GO:0071555">
    <property type="term" value="P:cell wall organization"/>
    <property type="evidence" value="ECO:0007669"/>
    <property type="project" value="UniProtKB-KW"/>
</dbReference>
<dbReference type="RefSeq" id="WP_204330524.1">
    <property type="nucleotide sequence ID" value="NZ_WUFT01000102.1"/>
</dbReference>
<dbReference type="InterPro" id="IPR023346">
    <property type="entry name" value="Lysozyme-like_dom_sf"/>
</dbReference>
<evidence type="ECO:0000256" key="10">
    <source>
        <dbReference type="ARBA" id="ARBA00022989"/>
    </source>
</evidence>
<dbReference type="Gene3D" id="3.40.710.10">
    <property type="entry name" value="DD-peptidase/beta-lactamase superfamily"/>
    <property type="match status" value="1"/>
</dbReference>
<evidence type="ECO:0000259" key="16">
    <source>
        <dbReference type="Pfam" id="PF00912"/>
    </source>
</evidence>
<evidence type="ECO:0000313" key="17">
    <source>
        <dbReference type="EMBL" id="NEJ75003.1"/>
    </source>
</evidence>
<dbReference type="GO" id="GO:0016020">
    <property type="term" value="C:membrane"/>
    <property type="evidence" value="ECO:0007669"/>
    <property type="project" value="UniProtKB-SubCell"/>
</dbReference>
<keyword evidence="7" id="KW-0812">Transmembrane</keyword>
<protein>
    <recommendedName>
        <fullName evidence="14">peptidoglycan glycosyltransferase</fullName>
        <ecNumber evidence="14">2.4.99.28</ecNumber>
    </recommendedName>
</protein>
<keyword evidence="13" id="KW-0961">Cell wall biogenesis/degradation</keyword>
<organism evidence="17 18">
    <name type="scientific">Rhizobium phaseoli</name>
    <dbReference type="NCBI Taxonomy" id="396"/>
    <lineage>
        <taxon>Bacteria</taxon>
        <taxon>Pseudomonadati</taxon>
        <taxon>Pseudomonadota</taxon>
        <taxon>Alphaproteobacteria</taxon>
        <taxon>Hyphomicrobiales</taxon>
        <taxon>Rhizobiaceae</taxon>
        <taxon>Rhizobium/Agrobacterium group</taxon>
        <taxon>Rhizobium</taxon>
    </lineage>
</organism>
<evidence type="ECO:0000256" key="6">
    <source>
        <dbReference type="ARBA" id="ARBA00022679"/>
    </source>
</evidence>
<evidence type="ECO:0000256" key="3">
    <source>
        <dbReference type="ARBA" id="ARBA00022645"/>
    </source>
</evidence>
<dbReference type="SUPFAM" id="SSF53955">
    <property type="entry name" value="Lysozyme-like"/>
    <property type="match status" value="1"/>
</dbReference>
<evidence type="ECO:0000256" key="5">
    <source>
        <dbReference type="ARBA" id="ARBA00022676"/>
    </source>
</evidence>
<comment type="subcellular location">
    <subcellularLocation>
        <location evidence="1">Membrane</location>
    </subcellularLocation>
</comment>
<dbReference type="InterPro" id="IPR050396">
    <property type="entry name" value="Glycosyltr_51/Transpeptidase"/>
</dbReference>
<dbReference type="PANTHER" id="PTHR32282:SF27">
    <property type="entry name" value="PENICILLIN-BINDING PROTEIN 1A"/>
    <property type="match status" value="1"/>
</dbReference>
<accession>A0A7K3UMW1</accession>
<dbReference type="GO" id="GO:0009252">
    <property type="term" value="P:peptidoglycan biosynthetic process"/>
    <property type="evidence" value="ECO:0007669"/>
    <property type="project" value="UniProtKB-KW"/>
</dbReference>
<keyword evidence="9" id="KW-0573">Peptidoglycan synthesis</keyword>
<dbReference type="AlphaFoldDB" id="A0A7K3UMW1"/>
<gene>
    <name evidence="17" type="ORF">GR197_31590</name>
</gene>
<dbReference type="GO" id="GO:0004180">
    <property type="term" value="F:carboxypeptidase activity"/>
    <property type="evidence" value="ECO:0007669"/>
    <property type="project" value="UniProtKB-KW"/>
</dbReference>